<feature type="domain" description="Multidrug resistance protein MdtA-like barrel-sandwich hybrid" evidence="4">
    <location>
        <begin position="62"/>
        <end position="193"/>
    </location>
</feature>
<dbReference type="Pfam" id="PF25876">
    <property type="entry name" value="HH_MFP_RND"/>
    <property type="match status" value="1"/>
</dbReference>
<dbReference type="Pfam" id="PF25917">
    <property type="entry name" value="BSH_RND"/>
    <property type="match status" value="1"/>
</dbReference>
<protein>
    <submittedName>
        <fullName evidence="7">Efflux RND transporter periplasmic adaptor subunit</fullName>
    </submittedName>
</protein>
<dbReference type="PANTHER" id="PTHR30158:SF3">
    <property type="entry name" value="MULTIDRUG EFFLUX PUMP SUBUNIT ACRA-RELATED"/>
    <property type="match status" value="1"/>
</dbReference>
<geneLocation type="plasmid" evidence="8">
    <name>pd4m1b</name>
</geneLocation>
<feature type="domain" description="Multidrug resistance protein MdtA-like beta-barrel" evidence="5">
    <location>
        <begin position="232"/>
        <end position="294"/>
    </location>
</feature>
<dbReference type="Gene3D" id="1.10.287.470">
    <property type="entry name" value="Helix hairpin bin"/>
    <property type="match status" value="1"/>
</dbReference>
<keyword evidence="2" id="KW-0732">Signal</keyword>
<dbReference type="InterPro" id="IPR058626">
    <property type="entry name" value="MdtA-like_b-barrel"/>
</dbReference>
<evidence type="ECO:0000259" key="6">
    <source>
        <dbReference type="Pfam" id="PF25989"/>
    </source>
</evidence>
<accession>A0A5B8G4I8</accession>
<name>A0A5B8G4I8_9RHOB</name>
<dbReference type="GO" id="GO:0022857">
    <property type="term" value="F:transmembrane transporter activity"/>
    <property type="evidence" value="ECO:0007669"/>
    <property type="project" value="InterPro"/>
</dbReference>
<dbReference type="InterPro" id="IPR006143">
    <property type="entry name" value="RND_pump_MFP"/>
</dbReference>
<dbReference type="Gene3D" id="2.40.420.20">
    <property type="match status" value="1"/>
</dbReference>
<evidence type="ECO:0000256" key="1">
    <source>
        <dbReference type="ARBA" id="ARBA00009477"/>
    </source>
</evidence>
<gene>
    <name evidence="7" type="ORF">FDP22_21030</name>
</gene>
<dbReference type="Gene3D" id="2.40.50.100">
    <property type="match status" value="1"/>
</dbReference>
<feature type="chain" id="PRO_5022963451" evidence="2">
    <location>
        <begin position="22"/>
        <end position="374"/>
    </location>
</feature>
<dbReference type="EMBL" id="CP040820">
    <property type="protein sequence ID" value="QDL94359.1"/>
    <property type="molecule type" value="Genomic_DNA"/>
</dbReference>
<sequence>MRHTSAIFGLVLSASSLSLLADTSQAQAPAAAPAVSVTVVAAERQDVSRSLDVVGRIEAQERVELRARVTGFLEAVLFEDGATVKAGDVLYHIEKDEFAAAVTQAEGTLQQDQAALKLAQVQLDRATALADRDTGTIARRDEAQAAADEAAGRITSDQAALARARINLGYTDITAPISGRIGRTAVTQGNVVGPDSGVLTTIVTQDPIYVTFPISQRVLRAYQVAGGDASAAASAAIDVKIAFSDGTTYDQSGTLDFIDVSVSRSTDTVIARAVMPNPDLVLRDGELITVTLSEKTPEEKIVIPQAALLSDRDGLYVFTVTDGKADRARVKTGPQHGTGVVIEDGLAEGDQVVIDGIEKLQPGVAVVAAPAGKS</sequence>
<dbReference type="Gene3D" id="2.40.30.170">
    <property type="match status" value="1"/>
</dbReference>
<evidence type="ECO:0000259" key="4">
    <source>
        <dbReference type="Pfam" id="PF25917"/>
    </source>
</evidence>
<evidence type="ECO:0000259" key="3">
    <source>
        <dbReference type="Pfam" id="PF25876"/>
    </source>
</evidence>
<dbReference type="PANTHER" id="PTHR30158">
    <property type="entry name" value="ACRA/E-RELATED COMPONENT OF DRUG EFFLUX TRANSPORTER"/>
    <property type="match status" value="1"/>
</dbReference>
<feature type="domain" description="Multidrug resistance protein MdtA-like alpha-helical hairpin" evidence="3">
    <location>
        <begin position="102"/>
        <end position="171"/>
    </location>
</feature>
<comment type="similarity">
    <text evidence="1">Belongs to the membrane fusion protein (MFP) (TC 8.A.1) family.</text>
</comment>
<evidence type="ECO:0000256" key="2">
    <source>
        <dbReference type="SAM" id="SignalP"/>
    </source>
</evidence>
<organism evidence="7 8">
    <name type="scientific">Paroceanicella profunda</name>
    <dbReference type="NCBI Taxonomy" id="2579971"/>
    <lineage>
        <taxon>Bacteria</taxon>
        <taxon>Pseudomonadati</taxon>
        <taxon>Pseudomonadota</taxon>
        <taxon>Alphaproteobacteria</taxon>
        <taxon>Rhodobacterales</taxon>
        <taxon>Paracoccaceae</taxon>
        <taxon>Paroceanicella</taxon>
    </lineage>
</organism>
<dbReference type="NCBIfam" id="TIGR01730">
    <property type="entry name" value="RND_mfp"/>
    <property type="match status" value="1"/>
</dbReference>
<dbReference type="SUPFAM" id="SSF111369">
    <property type="entry name" value="HlyD-like secretion proteins"/>
    <property type="match status" value="1"/>
</dbReference>
<dbReference type="GO" id="GO:0030313">
    <property type="term" value="C:cell envelope"/>
    <property type="evidence" value="ECO:0007669"/>
    <property type="project" value="UniProtKB-SubCell"/>
</dbReference>
<proteinExistence type="inferred from homology"/>
<feature type="signal peptide" evidence="2">
    <location>
        <begin position="1"/>
        <end position="21"/>
    </location>
</feature>
<dbReference type="KEGG" id="ppru:FDP22_21030"/>
<dbReference type="InterPro" id="IPR058625">
    <property type="entry name" value="MdtA-like_BSH"/>
</dbReference>
<dbReference type="GO" id="GO:0046677">
    <property type="term" value="P:response to antibiotic"/>
    <property type="evidence" value="ECO:0007669"/>
    <property type="project" value="TreeGrafter"/>
</dbReference>
<dbReference type="InterPro" id="IPR058637">
    <property type="entry name" value="YknX-like_C"/>
</dbReference>
<dbReference type="AlphaFoldDB" id="A0A5B8G4I8"/>
<keyword evidence="7" id="KW-0614">Plasmid</keyword>
<dbReference type="Proteomes" id="UP000305888">
    <property type="component" value="Plasmid pD4M1B"/>
</dbReference>
<evidence type="ECO:0000313" key="7">
    <source>
        <dbReference type="EMBL" id="QDL94359.1"/>
    </source>
</evidence>
<reference evidence="7 8" key="1">
    <citation type="submission" date="2019-06" db="EMBL/GenBank/DDBJ databases">
        <title>Genome sequence of Rhodobacteraceae bacterium D4M1.</title>
        <authorList>
            <person name="Cao J."/>
        </authorList>
    </citation>
    <scope>NUCLEOTIDE SEQUENCE [LARGE SCALE GENOMIC DNA]</scope>
    <source>
        <strain evidence="7 8">D4M1</strain>
        <plasmid evidence="8">pd4m1b</plasmid>
    </source>
</reference>
<feature type="domain" description="YknX-like C-terminal permuted SH3-like" evidence="6">
    <location>
        <begin position="301"/>
        <end position="366"/>
    </location>
</feature>
<dbReference type="GO" id="GO:0005886">
    <property type="term" value="C:plasma membrane"/>
    <property type="evidence" value="ECO:0007669"/>
    <property type="project" value="TreeGrafter"/>
</dbReference>
<evidence type="ECO:0000259" key="5">
    <source>
        <dbReference type="Pfam" id="PF25944"/>
    </source>
</evidence>
<keyword evidence="8" id="KW-1185">Reference proteome</keyword>
<evidence type="ECO:0000313" key="8">
    <source>
        <dbReference type="Proteomes" id="UP000305888"/>
    </source>
</evidence>
<dbReference type="Pfam" id="PF25944">
    <property type="entry name" value="Beta-barrel_RND"/>
    <property type="match status" value="1"/>
</dbReference>
<dbReference type="Pfam" id="PF25989">
    <property type="entry name" value="YknX_C"/>
    <property type="match status" value="1"/>
</dbReference>
<dbReference type="InterPro" id="IPR058624">
    <property type="entry name" value="MdtA-like_HH"/>
</dbReference>
<dbReference type="OrthoDB" id="9816569at2"/>